<evidence type="ECO:0000313" key="4">
    <source>
        <dbReference type="Proteomes" id="UP001305779"/>
    </source>
</evidence>
<dbReference type="PROSITE" id="PS50213">
    <property type="entry name" value="FAS1"/>
    <property type="match status" value="2"/>
</dbReference>
<accession>A0ABR0DXH0</accession>
<dbReference type="InterPro" id="IPR036378">
    <property type="entry name" value="FAS1_dom_sf"/>
</dbReference>
<dbReference type="InterPro" id="IPR000782">
    <property type="entry name" value="FAS1_domain"/>
</dbReference>
<organism evidence="3 4">
    <name type="scientific">Zasmidium cellare</name>
    <name type="common">Wine cellar mold</name>
    <name type="synonym">Racodium cellare</name>
    <dbReference type="NCBI Taxonomy" id="395010"/>
    <lineage>
        <taxon>Eukaryota</taxon>
        <taxon>Fungi</taxon>
        <taxon>Dikarya</taxon>
        <taxon>Ascomycota</taxon>
        <taxon>Pezizomycotina</taxon>
        <taxon>Dothideomycetes</taxon>
        <taxon>Dothideomycetidae</taxon>
        <taxon>Mycosphaerellales</taxon>
        <taxon>Mycosphaerellaceae</taxon>
        <taxon>Zasmidium</taxon>
    </lineage>
</organism>
<feature type="domain" description="FAS1" evidence="2">
    <location>
        <begin position="189"/>
        <end position="314"/>
    </location>
</feature>
<protein>
    <recommendedName>
        <fullName evidence="2">FAS1 domain-containing protein</fullName>
    </recommendedName>
</protein>
<keyword evidence="1" id="KW-0732">Signal</keyword>
<dbReference type="Gene3D" id="2.30.180.10">
    <property type="entry name" value="FAS1 domain"/>
    <property type="match status" value="2"/>
</dbReference>
<sequence>MYYHLIFTVLSLLSLTSCQSLVSLMQSQPDLTTLLTALNAVPRFTANLATLHDITILAPTDAAFAKVPQRSPLGEALAQAALATPEQPAPEAVRAGIRALLAYHVLKGSYPASAAGDTPVFVPSLLDGSFEVGGMAVANVTGGQNVGIKADGGGVEILSGGLGMSRVVQADIMAPNNVIVHKIDTLLQLPVNVTTTGEATGNTAIVDALRQTGLDDTLDTVADLTVFIPNNQAFEAAQSIIAGADVQTLIKVLSYHAVVGDVLFSSELCTGKLKTVEGSKVKVTVTGDGVFVDNAKVVIPDIILSNGVGHVIDG</sequence>
<dbReference type="EMBL" id="JAXOVC010000015">
    <property type="protein sequence ID" value="KAK4493860.1"/>
    <property type="molecule type" value="Genomic_DNA"/>
</dbReference>
<feature type="chain" id="PRO_5046931099" description="FAS1 domain-containing protein" evidence="1">
    <location>
        <begin position="19"/>
        <end position="314"/>
    </location>
</feature>
<comment type="caution">
    <text evidence="3">The sequence shown here is derived from an EMBL/GenBank/DDBJ whole genome shotgun (WGS) entry which is preliminary data.</text>
</comment>
<dbReference type="SUPFAM" id="SSF82153">
    <property type="entry name" value="FAS1 domain"/>
    <property type="match status" value="2"/>
</dbReference>
<proteinExistence type="predicted"/>
<keyword evidence="4" id="KW-1185">Reference proteome</keyword>
<dbReference type="Proteomes" id="UP001305779">
    <property type="component" value="Unassembled WGS sequence"/>
</dbReference>
<evidence type="ECO:0000313" key="3">
    <source>
        <dbReference type="EMBL" id="KAK4493860.1"/>
    </source>
</evidence>
<feature type="signal peptide" evidence="1">
    <location>
        <begin position="1"/>
        <end position="18"/>
    </location>
</feature>
<dbReference type="PANTHER" id="PTHR10900">
    <property type="entry name" value="PERIOSTIN-RELATED"/>
    <property type="match status" value="1"/>
</dbReference>
<evidence type="ECO:0000259" key="2">
    <source>
        <dbReference type="PROSITE" id="PS50213"/>
    </source>
</evidence>
<reference evidence="3 4" key="1">
    <citation type="journal article" date="2023" name="G3 (Bethesda)">
        <title>A chromosome-level genome assembly of Zasmidium syzygii isolated from banana leaves.</title>
        <authorList>
            <person name="van Westerhoven A.C."/>
            <person name="Mehrabi R."/>
            <person name="Talebi R."/>
            <person name="Steentjes M.B.F."/>
            <person name="Corcolon B."/>
            <person name="Chong P.A."/>
            <person name="Kema G.H.J."/>
            <person name="Seidl M.F."/>
        </authorList>
    </citation>
    <scope>NUCLEOTIDE SEQUENCE [LARGE SCALE GENOMIC DNA]</scope>
    <source>
        <strain evidence="3 4">P124</strain>
    </source>
</reference>
<dbReference type="PANTHER" id="PTHR10900:SF77">
    <property type="entry name" value="FI19380P1"/>
    <property type="match status" value="1"/>
</dbReference>
<evidence type="ECO:0000256" key="1">
    <source>
        <dbReference type="SAM" id="SignalP"/>
    </source>
</evidence>
<dbReference type="Pfam" id="PF02469">
    <property type="entry name" value="Fasciclin"/>
    <property type="match status" value="2"/>
</dbReference>
<feature type="domain" description="FAS1" evidence="2">
    <location>
        <begin position="18"/>
        <end position="187"/>
    </location>
</feature>
<dbReference type="InterPro" id="IPR050904">
    <property type="entry name" value="Adhesion/Biosynth-related"/>
</dbReference>
<dbReference type="SMART" id="SM00554">
    <property type="entry name" value="FAS1"/>
    <property type="match status" value="2"/>
</dbReference>
<name>A0ABR0DXH0_ZASCE</name>
<gene>
    <name evidence="3" type="ORF">PRZ48_015045</name>
</gene>